<proteinExistence type="predicted"/>
<evidence type="ECO:0000313" key="2">
    <source>
        <dbReference type="EMBL" id="VEU44578.1"/>
    </source>
</evidence>
<protein>
    <submittedName>
        <fullName evidence="2">Uncharacterized protein</fullName>
    </submittedName>
</protein>
<feature type="region of interest" description="Disordered" evidence="1">
    <location>
        <begin position="458"/>
        <end position="482"/>
    </location>
</feature>
<sequence length="599" mass="67582">MKQYLRKKSLQEFGLLRNSDDEEDDEDESSFESSSSGSSMPHLMAPPEDRDSSGDEEDENGIGKEKKMDDNFEEFPPESWDDEIDGNCTEALGNCMFTKSELDEFGGDWSRLVALPDTTVRKRLFDFQKRHLVFRIAWSFFEKKMGGVILSNTRQTKHQAIEFYDIVKVGHDGREPHIEVQYGNSPNKEDAEIFLRDETIEYIECTDEVARAFEKHVMASSVGNGMNDMCSGLVFIQGFFGPISPEPIPCDEVEMPLIGAAPPIPDRITFGVEFELSCSIGSQPQTVGLALVNHAGVRAKLRVQKYARPGHYHLFLGSEKMEIDNDSFGEEWTFVNDSSIEGNPDHAHSCQFELVSPVLRGENGVEVCRKVFTTALDTSAIHVNRSMGFHVHVGIPDEKASLAMLQYISYSFCRFEPVMDSFLDESRTGNLYCKSNRDGVLGRGDEYKEIPKFAKRITPAMENETGEKSADDTSDDNDDESTLHGNIFSCGSKAELFALVNPSGRYHKLNLMNLKTGRQPTIEFRQHNATDVVDEIEAWIRFCVAFVERCIDRGEFPDGAASEPRTSTGMASEDASLFDELFRWIGDDGLRLHFRRRLR</sequence>
<organism evidence="2 3">
    <name type="scientific">Pseudo-nitzschia multistriata</name>
    <dbReference type="NCBI Taxonomy" id="183589"/>
    <lineage>
        <taxon>Eukaryota</taxon>
        <taxon>Sar</taxon>
        <taxon>Stramenopiles</taxon>
        <taxon>Ochrophyta</taxon>
        <taxon>Bacillariophyta</taxon>
        <taxon>Bacillariophyceae</taxon>
        <taxon>Bacillariophycidae</taxon>
        <taxon>Bacillariales</taxon>
        <taxon>Bacillariaceae</taxon>
        <taxon>Pseudo-nitzschia</taxon>
    </lineage>
</organism>
<dbReference type="OrthoDB" id="43412at2759"/>
<feature type="compositionally biased region" description="Basic and acidic residues" evidence="1">
    <location>
        <begin position="61"/>
        <end position="70"/>
    </location>
</feature>
<evidence type="ECO:0000256" key="1">
    <source>
        <dbReference type="SAM" id="MobiDB-lite"/>
    </source>
</evidence>
<keyword evidence="3" id="KW-1185">Reference proteome</keyword>
<dbReference type="InterPro" id="IPR022025">
    <property type="entry name" value="Amidoligase_2"/>
</dbReference>
<evidence type="ECO:0000313" key="3">
    <source>
        <dbReference type="Proteomes" id="UP000291116"/>
    </source>
</evidence>
<reference evidence="2 3" key="1">
    <citation type="submission" date="2019-01" db="EMBL/GenBank/DDBJ databases">
        <authorList>
            <person name="Ferrante I. M."/>
        </authorList>
    </citation>
    <scope>NUCLEOTIDE SEQUENCE [LARGE SCALE GENOMIC DNA]</scope>
    <source>
        <strain evidence="2 3">B856</strain>
    </source>
</reference>
<dbReference type="EMBL" id="CAACVS010000650">
    <property type="protein sequence ID" value="VEU44578.1"/>
    <property type="molecule type" value="Genomic_DNA"/>
</dbReference>
<dbReference type="PANTHER" id="PTHR36847">
    <property type="entry name" value="AMIDOLIGASE ENZYME"/>
    <property type="match status" value="1"/>
</dbReference>
<gene>
    <name evidence="2" type="ORF">PSNMU_V1.4_AUG-EV-PASAV3_0116940</name>
</gene>
<dbReference type="AlphaFoldDB" id="A0A448ZRA9"/>
<feature type="region of interest" description="Disordered" evidence="1">
    <location>
        <begin position="1"/>
        <end position="84"/>
    </location>
</feature>
<accession>A0A448ZRA9</accession>
<dbReference type="PANTHER" id="PTHR36847:SF1">
    <property type="entry name" value="AMIDOLIGASE ENZYME"/>
    <property type="match status" value="1"/>
</dbReference>
<feature type="compositionally biased region" description="Acidic residues" evidence="1">
    <location>
        <begin position="20"/>
        <end position="30"/>
    </location>
</feature>
<dbReference type="Proteomes" id="UP000291116">
    <property type="component" value="Unassembled WGS sequence"/>
</dbReference>
<name>A0A448ZRA9_9STRA</name>
<feature type="compositionally biased region" description="Acidic residues" evidence="1">
    <location>
        <begin position="71"/>
        <end position="84"/>
    </location>
</feature>
<dbReference type="Pfam" id="PF12224">
    <property type="entry name" value="Amidoligase_2"/>
    <property type="match status" value="1"/>
</dbReference>